<dbReference type="Gene3D" id="2.40.50.100">
    <property type="match status" value="1"/>
</dbReference>
<evidence type="ECO:0000313" key="3">
    <source>
        <dbReference type="Proteomes" id="UP001174909"/>
    </source>
</evidence>
<keyword evidence="2" id="KW-0547">Nucleotide-binding</keyword>
<dbReference type="InterPro" id="IPR027417">
    <property type="entry name" value="P-loop_NTPase"/>
</dbReference>
<protein>
    <submittedName>
        <fullName evidence="2">Spermidine/putrescine import ATP-binding protein PotA 1</fullName>
    </submittedName>
</protein>
<dbReference type="InterPro" id="IPR013611">
    <property type="entry name" value="Transp-assoc_OB_typ2"/>
</dbReference>
<proteinExistence type="predicted"/>
<dbReference type="InterPro" id="IPR003439">
    <property type="entry name" value="ABC_transporter-like_ATP-bd"/>
</dbReference>
<dbReference type="Proteomes" id="UP001174909">
    <property type="component" value="Unassembled WGS sequence"/>
</dbReference>
<evidence type="ECO:0000259" key="1">
    <source>
        <dbReference type="PROSITE" id="PS50893"/>
    </source>
</evidence>
<organism evidence="2 3">
    <name type="scientific">Geodia barretti</name>
    <name type="common">Barrett's horny sponge</name>
    <dbReference type="NCBI Taxonomy" id="519541"/>
    <lineage>
        <taxon>Eukaryota</taxon>
        <taxon>Metazoa</taxon>
        <taxon>Porifera</taxon>
        <taxon>Demospongiae</taxon>
        <taxon>Heteroscleromorpha</taxon>
        <taxon>Tetractinellida</taxon>
        <taxon>Astrophorina</taxon>
        <taxon>Geodiidae</taxon>
        <taxon>Geodia</taxon>
    </lineage>
</organism>
<dbReference type="Pfam" id="PF00005">
    <property type="entry name" value="ABC_tran"/>
    <property type="match status" value="1"/>
</dbReference>
<dbReference type="EMBL" id="CASHTH010003044">
    <property type="protein sequence ID" value="CAI8039495.1"/>
    <property type="molecule type" value="Genomic_DNA"/>
</dbReference>
<accession>A0AA35T0G2</accession>
<dbReference type="GO" id="GO:0016887">
    <property type="term" value="F:ATP hydrolysis activity"/>
    <property type="evidence" value="ECO:0007669"/>
    <property type="project" value="InterPro"/>
</dbReference>
<dbReference type="GO" id="GO:0043190">
    <property type="term" value="C:ATP-binding cassette (ABC) transporter complex"/>
    <property type="evidence" value="ECO:0007669"/>
    <property type="project" value="InterPro"/>
</dbReference>
<dbReference type="InterPro" id="IPR047641">
    <property type="entry name" value="ABC_transpr_MalK/UgpC-like"/>
</dbReference>
<dbReference type="AlphaFoldDB" id="A0AA35T0G2"/>
<dbReference type="PANTHER" id="PTHR43875:SF1">
    <property type="entry name" value="OSMOPROTECTIVE COMPOUNDS UPTAKE ATP-BINDING PROTEIN GGTA"/>
    <property type="match status" value="1"/>
</dbReference>
<dbReference type="Gene3D" id="3.40.50.300">
    <property type="entry name" value="P-loop containing nucleotide triphosphate hydrolases"/>
    <property type="match status" value="1"/>
</dbReference>
<reference evidence="2" key="1">
    <citation type="submission" date="2023-03" db="EMBL/GenBank/DDBJ databases">
        <authorList>
            <person name="Steffen K."/>
            <person name="Cardenas P."/>
        </authorList>
    </citation>
    <scope>NUCLEOTIDE SEQUENCE</scope>
</reference>
<comment type="caution">
    <text evidence="2">The sequence shown here is derived from an EMBL/GenBank/DDBJ whole genome shotgun (WGS) entry which is preliminary data.</text>
</comment>
<keyword evidence="2" id="KW-0067">ATP-binding</keyword>
<name>A0AA35T0G2_GEOBA</name>
<evidence type="ECO:0000313" key="2">
    <source>
        <dbReference type="EMBL" id="CAI8039495.1"/>
    </source>
</evidence>
<dbReference type="PROSITE" id="PS00211">
    <property type="entry name" value="ABC_TRANSPORTER_1"/>
    <property type="match status" value="1"/>
</dbReference>
<dbReference type="InterPro" id="IPR017871">
    <property type="entry name" value="ABC_transporter-like_CS"/>
</dbReference>
<keyword evidence="3" id="KW-1185">Reference proteome</keyword>
<gene>
    <name evidence="2" type="ORF">GBAR_LOCUS21964</name>
</gene>
<dbReference type="GO" id="GO:0022857">
    <property type="term" value="F:transmembrane transporter activity"/>
    <property type="evidence" value="ECO:0007669"/>
    <property type="project" value="InterPro"/>
</dbReference>
<dbReference type="InterPro" id="IPR008995">
    <property type="entry name" value="Mo/tungstate-bd_C_term_dom"/>
</dbReference>
<dbReference type="SUPFAM" id="SSF50331">
    <property type="entry name" value="MOP-like"/>
    <property type="match status" value="1"/>
</dbReference>
<sequence>MNDVPPHQRNTGMVFQNYALWPHMSVAENIEYGLTLRKLEKTERNEKITSALEMVQMEDFRDRAVNTLSGGQQQRIALARALVIEPSVLLLDEPISNLDAALRQQMRDEIKQIHDRTNITMFYVTHDQVDALSMADRMAIMQDGVVIQVGTPREIYKCPKNAFVASFVGETNFISGKVEQASNGSATIETPAGILHSTSVYHELTHGTPVQCSIRPEALIVDDGQNGGNRMENRITATVAAVTYLGGIEEYQLMVSADIPLKAVHYNPSTETKKPGDTVQLTISAEAVIPLPCD</sequence>
<dbReference type="SUPFAM" id="SSF52540">
    <property type="entry name" value="P-loop containing nucleoside triphosphate hydrolases"/>
    <property type="match status" value="1"/>
</dbReference>
<dbReference type="PROSITE" id="PS50893">
    <property type="entry name" value="ABC_TRANSPORTER_2"/>
    <property type="match status" value="1"/>
</dbReference>
<dbReference type="GO" id="GO:0005524">
    <property type="term" value="F:ATP binding"/>
    <property type="evidence" value="ECO:0007669"/>
    <property type="project" value="UniProtKB-KW"/>
</dbReference>
<feature type="domain" description="ABC transporter" evidence="1">
    <location>
        <begin position="1"/>
        <end position="168"/>
    </location>
</feature>
<dbReference type="PANTHER" id="PTHR43875">
    <property type="entry name" value="MALTODEXTRIN IMPORT ATP-BINDING PROTEIN MSMX"/>
    <property type="match status" value="1"/>
</dbReference>
<dbReference type="Pfam" id="PF08402">
    <property type="entry name" value="TOBE_2"/>
    <property type="match status" value="1"/>
</dbReference>